<name>A0A1N7S3J7_9BURK</name>
<gene>
    <name evidence="1" type="ORF">BN2476_310003</name>
</gene>
<organism evidence="1 2">
    <name type="scientific">Paraburkholderia piptadeniae</name>
    <dbReference type="NCBI Taxonomy" id="1701573"/>
    <lineage>
        <taxon>Bacteria</taxon>
        <taxon>Pseudomonadati</taxon>
        <taxon>Pseudomonadota</taxon>
        <taxon>Betaproteobacteria</taxon>
        <taxon>Burkholderiales</taxon>
        <taxon>Burkholderiaceae</taxon>
        <taxon>Paraburkholderia</taxon>
    </lineage>
</organism>
<dbReference type="Proteomes" id="UP000195569">
    <property type="component" value="Unassembled WGS sequence"/>
</dbReference>
<reference evidence="1" key="1">
    <citation type="submission" date="2016-12" db="EMBL/GenBank/DDBJ databases">
        <authorList>
            <person name="Moulin L."/>
        </authorList>
    </citation>
    <scope>NUCLEOTIDE SEQUENCE [LARGE SCALE GENOMIC DNA]</scope>
    <source>
        <strain evidence="1">STM 7183</strain>
    </source>
</reference>
<accession>A0A1N7S3J7</accession>
<sequence length="60" mass="6453">MFMAIRSTFAFSDCARLKVTAAVATPQAAPAATRSHAALDVHDITPVHVPAHTVRFFPYA</sequence>
<protein>
    <submittedName>
        <fullName evidence="1">Uncharacterized protein</fullName>
    </submittedName>
</protein>
<dbReference type="AlphaFoldDB" id="A0A1N7S3J7"/>
<evidence type="ECO:0000313" key="1">
    <source>
        <dbReference type="EMBL" id="SIT41984.1"/>
    </source>
</evidence>
<evidence type="ECO:0000313" key="2">
    <source>
        <dbReference type="Proteomes" id="UP000195569"/>
    </source>
</evidence>
<keyword evidence="2" id="KW-1185">Reference proteome</keyword>
<comment type="caution">
    <text evidence="1">The sequence shown here is derived from an EMBL/GenBank/DDBJ whole genome shotgun (WGS) entry which is preliminary data.</text>
</comment>
<dbReference type="EMBL" id="CYGY02000031">
    <property type="protein sequence ID" value="SIT41984.1"/>
    <property type="molecule type" value="Genomic_DNA"/>
</dbReference>
<proteinExistence type="predicted"/>